<keyword evidence="1" id="KW-0472">Membrane</keyword>
<sequence length="87" mass="10256">MSRNAWRDTSRTERFFIFDAKAGIPFFFFLAHIAWWTFAIAVVSFVVFGVLERLGISLKVALRLLRSWIAGPIRYAVAWWHKPQKRL</sequence>
<evidence type="ECO:0000256" key="1">
    <source>
        <dbReference type="SAM" id="Phobius"/>
    </source>
</evidence>
<keyword evidence="1" id="KW-0812">Transmembrane</keyword>
<keyword evidence="3" id="KW-1185">Reference proteome</keyword>
<evidence type="ECO:0000313" key="2">
    <source>
        <dbReference type="EMBL" id="CAG9170055.1"/>
    </source>
</evidence>
<comment type="caution">
    <text evidence="2">The sequence shown here is derived from an EMBL/GenBank/DDBJ whole genome shotgun (WGS) entry which is preliminary data.</text>
</comment>
<reference evidence="2 3" key="1">
    <citation type="submission" date="2021-08" db="EMBL/GenBank/DDBJ databases">
        <authorList>
            <person name="Peeters C."/>
        </authorList>
    </citation>
    <scope>NUCLEOTIDE SEQUENCE [LARGE SCALE GENOMIC DNA]</scope>
    <source>
        <strain evidence="2 3">LMG 23994</strain>
    </source>
</reference>
<dbReference type="RefSeq" id="WP_224001456.1">
    <property type="nucleotide sequence ID" value="NZ_CAJZAF010000007.1"/>
</dbReference>
<keyword evidence="1" id="KW-1133">Transmembrane helix</keyword>
<dbReference type="EMBL" id="CAJZAF010000007">
    <property type="protein sequence ID" value="CAG9170055.1"/>
    <property type="molecule type" value="Genomic_DNA"/>
</dbReference>
<feature type="transmembrane region" description="Helical" evidence="1">
    <location>
        <begin position="26"/>
        <end position="51"/>
    </location>
</feature>
<proteinExistence type="predicted"/>
<organism evidence="2 3">
    <name type="scientific">Cupriavidus pinatubonensis</name>
    <dbReference type="NCBI Taxonomy" id="248026"/>
    <lineage>
        <taxon>Bacteria</taxon>
        <taxon>Pseudomonadati</taxon>
        <taxon>Pseudomonadota</taxon>
        <taxon>Betaproteobacteria</taxon>
        <taxon>Burkholderiales</taxon>
        <taxon>Burkholderiaceae</taxon>
        <taxon>Cupriavidus</taxon>
    </lineage>
</organism>
<evidence type="ECO:0000313" key="3">
    <source>
        <dbReference type="Proteomes" id="UP000701702"/>
    </source>
</evidence>
<protein>
    <recommendedName>
        <fullName evidence="4">Phosphoesterase</fullName>
    </recommendedName>
</protein>
<gene>
    <name evidence="2" type="ORF">LMG23994_01797</name>
</gene>
<dbReference type="InterPro" id="IPR047756">
    <property type="entry name" value="IcmT-like"/>
</dbReference>
<evidence type="ECO:0008006" key="4">
    <source>
        <dbReference type="Google" id="ProtNLM"/>
    </source>
</evidence>
<dbReference type="NCBIfam" id="NF038220">
    <property type="entry name" value="IcmT_TraK"/>
    <property type="match status" value="1"/>
</dbReference>
<dbReference type="Proteomes" id="UP000701702">
    <property type="component" value="Unassembled WGS sequence"/>
</dbReference>
<accession>A0ABN7YDG5</accession>
<name>A0ABN7YDG5_9BURK</name>